<comment type="caution">
    <text evidence="9">The sequence shown here is derived from an EMBL/GenBank/DDBJ whole genome shotgun (WGS) entry which is preliminary data.</text>
</comment>
<dbReference type="InterPro" id="IPR000917">
    <property type="entry name" value="Sulfatase_N"/>
</dbReference>
<dbReference type="RefSeq" id="WP_105360113.1">
    <property type="nucleotide sequence ID" value="NZ_PUIB01000030.1"/>
</dbReference>
<dbReference type="Pfam" id="PF00884">
    <property type="entry name" value="Sulfatase"/>
    <property type="match status" value="1"/>
</dbReference>
<dbReference type="PANTHER" id="PTHR45953">
    <property type="entry name" value="IDURONATE 2-SULFATASE"/>
    <property type="match status" value="1"/>
</dbReference>
<feature type="domain" description="Sulfatase N-terminal" evidence="8">
    <location>
        <begin position="28"/>
        <end position="385"/>
    </location>
</feature>
<evidence type="ECO:0000256" key="4">
    <source>
        <dbReference type="ARBA" id="ARBA00022729"/>
    </source>
</evidence>
<dbReference type="InterPro" id="IPR035874">
    <property type="entry name" value="IDS"/>
</dbReference>
<accession>A0A2S8F3C5</accession>
<comment type="cofactor">
    <cofactor evidence="1">
        <name>Ca(2+)</name>
        <dbReference type="ChEBI" id="CHEBI:29108"/>
    </cofactor>
</comment>
<keyword evidence="6" id="KW-0106">Calcium</keyword>
<dbReference type="PROSITE" id="PS00523">
    <property type="entry name" value="SULFATASE_1"/>
    <property type="match status" value="1"/>
</dbReference>
<dbReference type="EMBL" id="PUIB01000030">
    <property type="protein sequence ID" value="PQO26651.1"/>
    <property type="molecule type" value="Genomic_DNA"/>
</dbReference>
<keyword evidence="5" id="KW-0378">Hydrolase</keyword>
<dbReference type="GO" id="GO:0004423">
    <property type="term" value="F:iduronate-2-sulfatase activity"/>
    <property type="evidence" value="ECO:0007669"/>
    <property type="project" value="InterPro"/>
</dbReference>
<evidence type="ECO:0000256" key="5">
    <source>
        <dbReference type="ARBA" id="ARBA00022801"/>
    </source>
</evidence>
<dbReference type="AlphaFoldDB" id="A0A2S8F3C5"/>
<dbReference type="Proteomes" id="UP000239388">
    <property type="component" value="Unassembled WGS sequence"/>
</dbReference>
<evidence type="ECO:0000256" key="3">
    <source>
        <dbReference type="ARBA" id="ARBA00022723"/>
    </source>
</evidence>
<dbReference type="GO" id="GO:0005737">
    <property type="term" value="C:cytoplasm"/>
    <property type="evidence" value="ECO:0007669"/>
    <property type="project" value="TreeGrafter"/>
</dbReference>
<comment type="similarity">
    <text evidence="2">Belongs to the sulfatase family.</text>
</comment>
<dbReference type="GO" id="GO:0046872">
    <property type="term" value="F:metal ion binding"/>
    <property type="evidence" value="ECO:0007669"/>
    <property type="project" value="UniProtKB-KW"/>
</dbReference>
<dbReference type="OrthoDB" id="9782218at2"/>
<evidence type="ECO:0000259" key="8">
    <source>
        <dbReference type="Pfam" id="PF00884"/>
    </source>
</evidence>
<dbReference type="Gene3D" id="3.40.720.10">
    <property type="entry name" value="Alkaline Phosphatase, subunit A"/>
    <property type="match status" value="1"/>
</dbReference>
<sequence length="490" mass="54403">MPRLLTLAVALCAALSFAVGAFAQERQPNVLFIAVDDLRTELGCYGADYIHSPNIDRLAATGTVFKRAYCQQAVCSPSRTSLMTGLRPDSTGVYDLVTHFRKNVPDVVTLGQHFKQNGYYSVSMGKIYHGGYDDQPTWSEPARKPKGGSGYVLAENKQMVAARRDEAKQRGLKGVQLSRAARGPATEMGDVKDEAYTDGAVANLAVQTMRELSKRDEPFFLAVGFVKPHLPFTAPKKYWDMYDRDKIELAENPFPPKNVTPYSLTTWGEMRVYDGIPKKGDLTDEKARELKHGYYACTSFTDANVGKLLSELDKLNLADDTIVVLWGDHGWKLGEHNCWCKHTNFENDANAPLIIRAPGQKSPGAKTDALVEFVDIYPTLCELADLPLPEHLEGTSAAPLLDTPDAKWKPAAFSQYPRGRDIMGYTMKTDRYRFTAWKNKKSGEVVATELYDHQVDPAENDNVAGAAENKELVAQLQQQLDAGWKAVKPK</sequence>
<evidence type="ECO:0000256" key="7">
    <source>
        <dbReference type="SAM" id="SignalP"/>
    </source>
</evidence>
<evidence type="ECO:0000313" key="10">
    <source>
        <dbReference type="Proteomes" id="UP000239388"/>
    </source>
</evidence>
<name>A0A2S8F3C5_9BACT</name>
<keyword evidence="4 7" id="KW-0732">Signal</keyword>
<dbReference type="InterPro" id="IPR017850">
    <property type="entry name" value="Alkaline_phosphatase_core_sf"/>
</dbReference>
<evidence type="ECO:0000256" key="2">
    <source>
        <dbReference type="ARBA" id="ARBA00008779"/>
    </source>
</evidence>
<feature type="chain" id="PRO_5015454595" evidence="7">
    <location>
        <begin position="24"/>
        <end position="490"/>
    </location>
</feature>
<keyword evidence="3" id="KW-0479">Metal-binding</keyword>
<dbReference type="SUPFAM" id="SSF53649">
    <property type="entry name" value="Alkaline phosphatase-like"/>
    <property type="match status" value="1"/>
</dbReference>
<dbReference type="InterPro" id="IPR024607">
    <property type="entry name" value="Sulfatase_CS"/>
</dbReference>
<evidence type="ECO:0000256" key="6">
    <source>
        <dbReference type="ARBA" id="ARBA00022837"/>
    </source>
</evidence>
<evidence type="ECO:0000256" key="1">
    <source>
        <dbReference type="ARBA" id="ARBA00001913"/>
    </source>
</evidence>
<dbReference type="CDD" id="cd16030">
    <property type="entry name" value="iduronate-2-sulfatase"/>
    <property type="match status" value="1"/>
</dbReference>
<feature type="signal peptide" evidence="7">
    <location>
        <begin position="1"/>
        <end position="23"/>
    </location>
</feature>
<reference evidence="9 10" key="1">
    <citation type="submission" date="2018-02" db="EMBL/GenBank/DDBJ databases">
        <title>Comparative genomes isolates from brazilian mangrove.</title>
        <authorList>
            <person name="Araujo J.E."/>
            <person name="Taketani R.G."/>
            <person name="Silva M.C.P."/>
            <person name="Loureco M.V."/>
            <person name="Andreote F.D."/>
        </authorList>
    </citation>
    <scope>NUCLEOTIDE SEQUENCE [LARGE SCALE GENOMIC DNA]</scope>
    <source>
        <strain evidence="9 10">NAP PRIS-MGV</strain>
    </source>
</reference>
<organism evidence="9 10">
    <name type="scientific">Blastopirellula marina</name>
    <dbReference type="NCBI Taxonomy" id="124"/>
    <lineage>
        <taxon>Bacteria</taxon>
        <taxon>Pseudomonadati</taxon>
        <taxon>Planctomycetota</taxon>
        <taxon>Planctomycetia</taxon>
        <taxon>Pirellulales</taxon>
        <taxon>Pirellulaceae</taxon>
        <taxon>Blastopirellula</taxon>
    </lineage>
</organism>
<dbReference type="PANTHER" id="PTHR45953:SF1">
    <property type="entry name" value="IDURONATE 2-SULFATASE"/>
    <property type="match status" value="1"/>
</dbReference>
<proteinExistence type="inferred from homology"/>
<protein>
    <submittedName>
        <fullName evidence="9">Iduronate sulfatase</fullName>
    </submittedName>
</protein>
<gene>
    <name evidence="9" type="ORF">C5Y98_30185</name>
</gene>
<evidence type="ECO:0000313" key="9">
    <source>
        <dbReference type="EMBL" id="PQO26651.1"/>
    </source>
</evidence>